<feature type="compositionally biased region" description="Polar residues" evidence="1">
    <location>
        <begin position="179"/>
        <end position="189"/>
    </location>
</feature>
<keyword evidence="2" id="KW-0472">Membrane</keyword>
<dbReference type="EMBL" id="ODYU01000500">
    <property type="protein sequence ID" value="SOQ35382.1"/>
    <property type="molecule type" value="Genomic_DNA"/>
</dbReference>
<feature type="region of interest" description="Disordered" evidence="1">
    <location>
        <begin position="179"/>
        <end position="200"/>
    </location>
</feature>
<reference evidence="3" key="1">
    <citation type="submission" date="2016-07" db="EMBL/GenBank/DDBJ databases">
        <authorList>
            <person name="Bretaudeau A."/>
        </authorList>
    </citation>
    <scope>NUCLEOTIDE SEQUENCE</scope>
    <source>
        <strain evidence="3">Rice</strain>
        <tissue evidence="3">Whole body</tissue>
    </source>
</reference>
<proteinExistence type="predicted"/>
<sequence length="447" mass="49093">MEIELRVTSLTQRNKRKRCFTSVFCEALRQNHPMPSPALALLSLGLVIVVWPLSYAWVWFWSGGELPLLTVRRPTLTVAGDRLAIPDARCVFCGGWRPVNEQIDHLIVSNRRRPWTLETPEALQGCLLRVRNLRLLGNRGLGRLEIGVMGPPVTSLTQRNTRKRCFTSVLLRATTENYSKNQKKTSNTLPDPGIEPETPCPAVTLATTRPTRQSSIRTESGIVSSIIMAIGSPRPITPLPKPRFLNNPFIPNSQKAGNVLVTPLVFQGGKSSNDFSRQGKARGSVRLLLTKNHPVPTPACRAGAPVNPLGSPQLRIKHQPYWAPSVVISFRFFENFSVGSSTGSEIVPGSNRLTPYYMGLITQVMKRGKSSNDFSRLGRTISAAQGHPKHQKRYKCNAGLLRVVGQSGIGKGGNWASGNLSHTTKHNANDVSHGSPDGKQSPLPMDT</sequence>
<gene>
    <name evidence="3" type="ORF">SFRICE_014307</name>
</gene>
<protein>
    <submittedName>
        <fullName evidence="3">SFRICE_014307</fullName>
    </submittedName>
</protein>
<feature type="region of interest" description="Disordered" evidence="1">
    <location>
        <begin position="415"/>
        <end position="447"/>
    </location>
</feature>
<accession>A0A2H1V4S5</accession>
<keyword evidence="2" id="KW-1133">Transmembrane helix</keyword>
<evidence type="ECO:0000256" key="1">
    <source>
        <dbReference type="SAM" id="MobiDB-lite"/>
    </source>
</evidence>
<feature type="transmembrane region" description="Helical" evidence="2">
    <location>
        <begin position="38"/>
        <end position="61"/>
    </location>
</feature>
<evidence type="ECO:0000256" key="2">
    <source>
        <dbReference type="SAM" id="Phobius"/>
    </source>
</evidence>
<keyword evidence="2" id="KW-0812">Transmembrane</keyword>
<name>A0A2H1V4S5_SPOFR</name>
<evidence type="ECO:0000313" key="3">
    <source>
        <dbReference type="EMBL" id="SOQ35382.1"/>
    </source>
</evidence>
<organism evidence="3">
    <name type="scientific">Spodoptera frugiperda</name>
    <name type="common">Fall armyworm</name>
    <dbReference type="NCBI Taxonomy" id="7108"/>
    <lineage>
        <taxon>Eukaryota</taxon>
        <taxon>Metazoa</taxon>
        <taxon>Ecdysozoa</taxon>
        <taxon>Arthropoda</taxon>
        <taxon>Hexapoda</taxon>
        <taxon>Insecta</taxon>
        <taxon>Pterygota</taxon>
        <taxon>Neoptera</taxon>
        <taxon>Endopterygota</taxon>
        <taxon>Lepidoptera</taxon>
        <taxon>Glossata</taxon>
        <taxon>Ditrysia</taxon>
        <taxon>Noctuoidea</taxon>
        <taxon>Noctuidae</taxon>
        <taxon>Amphipyrinae</taxon>
        <taxon>Spodoptera</taxon>
    </lineage>
</organism>
<dbReference type="AlphaFoldDB" id="A0A2H1V4S5"/>